<dbReference type="InterPro" id="IPR006498">
    <property type="entry name" value="Tail_tube"/>
</dbReference>
<dbReference type="AlphaFoldDB" id="A0A4V6YSQ4"/>
<gene>
    <name evidence="1" type="ORF">LS72_008655</name>
</gene>
<accession>A0A4V6YSQ4</accession>
<proteinExistence type="predicted"/>
<dbReference type="RefSeq" id="WP_034553526.1">
    <property type="nucleotide sequence ID" value="NZ_JRPC02000024.1"/>
</dbReference>
<reference evidence="1 2" key="1">
    <citation type="journal article" date="2014" name="Genome Announc.">
        <title>Draft genome sequences of eight enterohepatic helicobacter species isolated from both laboratory and wild rodents.</title>
        <authorList>
            <person name="Sheh A."/>
            <person name="Shen Z."/>
            <person name="Fox J.G."/>
        </authorList>
    </citation>
    <scope>NUCLEOTIDE SEQUENCE [LARGE SCALE GENOMIC DNA]</scope>
    <source>
        <strain evidence="1 2">MIT-03-7007</strain>
    </source>
</reference>
<dbReference type="Pfam" id="PF04985">
    <property type="entry name" value="Phage_tube"/>
    <property type="match status" value="1"/>
</dbReference>
<dbReference type="EMBL" id="JRPC02000024">
    <property type="protein sequence ID" value="TLE14463.1"/>
    <property type="molecule type" value="Genomic_DNA"/>
</dbReference>
<comment type="caution">
    <text evidence="1">The sequence shown here is derived from an EMBL/GenBank/DDBJ whole genome shotgun (WGS) entry which is preliminary data.</text>
</comment>
<name>A0A4V6YSQ4_9HELI</name>
<keyword evidence="2" id="KW-1185">Reference proteome</keyword>
<sequence length="170" mass="19274">MVFSKLREAQVINAASVFVEGIGFLGVSKEVELPAIEFETYTQNGGFYKSNQNSGILKEMTLKVKFAEYNIVYLNSMSSQFNQSSNLYVKWNVSSQKGHFGHVATFRGNITKLTMPKVASGEEVEVELEMQVYFYKKDENNAQVMLIDTRNMICLMGGKDIWADLRSHVM</sequence>
<evidence type="ECO:0000313" key="1">
    <source>
        <dbReference type="EMBL" id="TLE14463.1"/>
    </source>
</evidence>
<evidence type="ECO:0008006" key="3">
    <source>
        <dbReference type="Google" id="ProtNLM"/>
    </source>
</evidence>
<dbReference type="Proteomes" id="UP000029920">
    <property type="component" value="Unassembled WGS sequence"/>
</dbReference>
<organism evidence="1 2">
    <name type="scientific">Helicobacter apodemus</name>
    <dbReference type="NCBI Taxonomy" id="135569"/>
    <lineage>
        <taxon>Bacteria</taxon>
        <taxon>Pseudomonadati</taxon>
        <taxon>Campylobacterota</taxon>
        <taxon>Epsilonproteobacteria</taxon>
        <taxon>Campylobacterales</taxon>
        <taxon>Helicobacteraceae</taxon>
        <taxon>Helicobacter</taxon>
    </lineage>
</organism>
<protein>
    <recommendedName>
        <fullName evidence="3">Phage tail protein</fullName>
    </recommendedName>
</protein>
<evidence type="ECO:0000313" key="2">
    <source>
        <dbReference type="Proteomes" id="UP000029920"/>
    </source>
</evidence>